<evidence type="ECO:0000313" key="1">
    <source>
        <dbReference type="Proteomes" id="UP000095286"/>
    </source>
</evidence>
<dbReference type="Proteomes" id="UP000095286">
    <property type="component" value="Unplaced"/>
</dbReference>
<reference evidence="2" key="1">
    <citation type="submission" date="2016-11" db="UniProtKB">
        <authorList>
            <consortium name="WormBaseParasite"/>
        </authorList>
    </citation>
    <scope>IDENTIFICATION</scope>
    <source>
        <strain evidence="2">KR3021</strain>
    </source>
</reference>
<name>A0AC35U0T8_9BILA</name>
<accession>A0AC35U0T8</accession>
<organism evidence="1 2">
    <name type="scientific">Rhabditophanes sp. KR3021</name>
    <dbReference type="NCBI Taxonomy" id="114890"/>
    <lineage>
        <taxon>Eukaryota</taxon>
        <taxon>Metazoa</taxon>
        <taxon>Ecdysozoa</taxon>
        <taxon>Nematoda</taxon>
        <taxon>Chromadorea</taxon>
        <taxon>Rhabditida</taxon>
        <taxon>Tylenchina</taxon>
        <taxon>Panagrolaimomorpha</taxon>
        <taxon>Strongyloidoidea</taxon>
        <taxon>Alloionematidae</taxon>
        <taxon>Rhabditophanes</taxon>
    </lineage>
</organism>
<evidence type="ECO:0000313" key="2">
    <source>
        <dbReference type="WBParaSite" id="RSKR_0000616300.1"/>
    </source>
</evidence>
<protein>
    <submittedName>
        <fullName evidence="2">CLASP_N domain-containing protein</fullName>
    </submittedName>
</protein>
<proteinExistence type="predicted"/>
<dbReference type="WBParaSite" id="RSKR_0000616300.1">
    <property type="protein sequence ID" value="RSKR_0000616300.1"/>
    <property type="gene ID" value="RSKR_0000616300"/>
</dbReference>
<sequence length="734" mass="81055">MSAKTTIRGPARVMSVTSRNTGTAGACTEADFEKNFTAVPVATINNRSELVQYFNGIMDGLNASDVDWEKRVLALKKLRSLINCEAHLMPEFDAEVLSKLVIPLERAMKDLRSQVVREAAYTISLYCKVFGHKMLRFIEDTFESLLNVVQSSAKVMSSSAVILLTYIGSYIESGRLLTHMNVAALHKSREIRRAISVMFQKIVENWDSAILVKQMGEVSSILTRGLNDADPEVRQNARDTFVLFEESYKEVAGRIFKTLDSAKQKAMTGRLTSSSSTRSITETIKSAARTGIPVSKASSGYGRAASEIDAASVRRAIKNSTIKTTTLRPQLPTSRLIQPKSPAITTPHFSHRKPTFSREKSSDLNNLNMKGLSLSSNGEGFSAIRLSNEASRLSQPKSTPISSMYISQRKPTHQQSMTRESSSDLNGGAYGDNRSPYDAGRLSQGKTSGSSSTHFSQRKPTYQVNGRESSYDLNGGSSSSTISTNGDGGTSTTKFSYESAAAFEKDLHEQDRVISAIIEDLMPDNSNGNKAAAAKGLETLAKDNVFKKWDDHFKTILLLLVKNFDTTDDTTLMNIAGAFKELVNKQPSRFNDYIELVTKAIVAIKGRSERNSKAIDLCAAAMAKQLEAPRLLNILNTIVDTETDEYQLSNALKMLAKVFEYLPRKDALAFLGTSFPLIVKSYKHPVSTVRRATVLSLVTIIRKVERVNVEPYLQGLDKSQLRLLDVYLEKIDSR</sequence>